<comment type="caution">
    <text evidence="1">The sequence shown here is derived from an EMBL/GenBank/DDBJ whole genome shotgun (WGS) entry which is preliminary data.</text>
</comment>
<dbReference type="EMBL" id="JADCNL010000006">
    <property type="protein sequence ID" value="KAG0475985.1"/>
    <property type="molecule type" value="Genomic_DNA"/>
</dbReference>
<name>A0A835QM94_VANPL</name>
<evidence type="ECO:0000313" key="1">
    <source>
        <dbReference type="EMBL" id="KAG0475985.1"/>
    </source>
</evidence>
<accession>A0A835QM94</accession>
<evidence type="ECO:0000313" key="2">
    <source>
        <dbReference type="Proteomes" id="UP000636800"/>
    </source>
</evidence>
<organism evidence="1 2">
    <name type="scientific">Vanilla planifolia</name>
    <name type="common">Vanilla</name>
    <dbReference type="NCBI Taxonomy" id="51239"/>
    <lineage>
        <taxon>Eukaryota</taxon>
        <taxon>Viridiplantae</taxon>
        <taxon>Streptophyta</taxon>
        <taxon>Embryophyta</taxon>
        <taxon>Tracheophyta</taxon>
        <taxon>Spermatophyta</taxon>
        <taxon>Magnoliopsida</taxon>
        <taxon>Liliopsida</taxon>
        <taxon>Asparagales</taxon>
        <taxon>Orchidaceae</taxon>
        <taxon>Vanilloideae</taxon>
        <taxon>Vanilleae</taxon>
        <taxon>Vanilla</taxon>
    </lineage>
</organism>
<dbReference type="Proteomes" id="UP000636800">
    <property type="component" value="Chromosome 6"/>
</dbReference>
<protein>
    <submittedName>
        <fullName evidence="1">Uncharacterized protein</fullName>
    </submittedName>
</protein>
<keyword evidence="2" id="KW-1185">Reference proteome</keyword>
<sequence length="104" mass="11996">MLSSESRIDTWFQNIADGICNFKQVMRTWVRFLCRIPDACSPSSVIRRRRDGEACIPNSATNLNRSPSFIADDCHFCAPALTRTIHPEKEGNRMRSWFFIRLSA</sequence>
<gene>
    <name evidence="1" type="ORF">HPP92_012826</name>
</gene>
<dbReference type="AlphaFoldDB" id="A0A835QM94"/>
<reference evidence="1 2" key="1">
    <citation type="journal article" date="2020" name="Nat. Food">
        <title>A phased Vanilla planifolia genome enables genetic improvement of flavour and production.</title>
        <authorList>
            <person name="Hasing T."/>
            <person name="Tang H."/>
            <person name="Brym M."/>
            <person name="Khazi F."/>
            <person name="Huang T."/>
            <person name="Chambers A.H."/>
        </authorList>
    </citation>
    <scope>NUCLEOTIDE SEQUENCE [LARGE SCALE GENOMIC DNA]</scope>
    <source>
        <tissue evidence="1">Leaf</tissue>
    </source>
</reference>
<proteinExistence type="predicted"/>